<dbReference type="OrthoDB" id="2088026at2"/>
<accession>A0A518HED6</accession>
<proteinExistence type="predicted"/>
<protein>
    <submittedName>
        <fullName evidence="1">Uncharacterized protein</fullName>
    </submittedName>
</protein>
<evidence type="ECO:0000313" key="2">
    <source>
        <dbReference type="Proteomes" id="UP000317835"/>
    </source>
</evidence>
<gene>
    <name evidence="1" type="ORF">ElP_71770</name>
</gene>
<keyword evidence="1" id="KW-0614">Plasmid</keyword>
<dbReference type="RefSeq" id="WP_145279426.1">
    <property type="nucleotide sequence ID" value="NZ_CP036427.1"/>
</dbReference>
<geneLocation type="plasmid" evidence="2">
    <name>pelp_1</name>
</geneLocation>
<sequence length="226" mass="25090">MTNYSEGRMNAGSIQLEGNQGDDGHLCPCCRGQDHSGESPDQIALRLKLLDLGGDRVDAGDHEFLLDLVEAGYATDGSGARLRKMEPSECHCNAASLWCDSMARMTIITGYALSVDGMWRKHSWARSGEEIIETTCRRELCFGFALDFGKALFFTLSNPPRFLRKPLRDSGGHFGCDEIFLPIFARLWGCSVKRASWIRRSQEMILAAVGERLMGELGGEQHPEDN</sequence>
<name>A0A518HED6_9BACT</name>
<keyword evidence="2" id="KW-1185">Reference proteome</keyword>
<dbReference type="Proteomes" id="UP000317835">
    <property type="component" value="Plasmid pElP_1"/>
</dbReference>
<organism evidence="1 2">
    <name type="scientific">Tautonia plasticadhaerens</name>
    <dbReference type="NCBI Taxonomy" id="2527974"/>
    <lineage>
        <taxon>Bacteria</taxon>
        <taxon>Pseudomonadati</taxon>
        <taxon>Planctomycetota</taxon>
        <taxon>Planctomycetia</taxon>
        <taxon>Isosphaerales</taxon>
        <taxon>Isosphaeraceae</taxon>
        <taxon>Tautonia</taxon>
    </lineage>
</organism>
<evidence type="ECO:0000313" key="1">
    <source>
        <dbReference type="EMBL" id="QDV39213.1"/>
    </source>
</evidence>
<reference evidence="1 2" key="1">
    <citation type="submission" date="2019-02" db="EMBL/GenBank/DDBJ databases">
        <title>Deep-cultivation of Planctomycetes and their phenomic and genomic characterization uncovers novel biology.</title>
        <authorList>
            <person name="Wiegand S."/>
            <person name="Jogler M."/>
            <person name="Boedeker C."/>
            <person name="Pinto D."/>
            <person name="Vollmers J."/>
            <person name="Rivas-Marin E."/>
            <person name="Kohn T."/>
            <person name="Peeters S.H."/>
            <person name="Heuer A."/>
            <person name="Rast P."/>
            <person name="Oberbeckmann S."/>
            <person name="Bunk B."/>
            <person name="Jeske O."/>
            <person name="Meyerdierks A."/>
            <person name="Storesund J.E."/>
            <person name="Kallscheuer N."/>
            <person name="Luecker S."/>
            <person name="Lage O.M."/>
            <person name="Pohl T."/>
            <person name="Merkel B.J."/>
            <person name="Hornburger P."/>
            <person name="Mueller R.-W."/>
            <person name="Bruemmer F."/>
            <person name="Labrenz M."/>
            <person name="Spormann A.M."/>
            <person name="Op den Camp H."/>
            <person name="Overmann J."/>
            <person name="Amann R."/>
            <person name="Jetten M.S.M."/>
            <person name="Mascher T."/>
            <person name="Medema M.H."/>
            <person name="Devos D.P."/>
            <person name="Kaster A.-K."/>
            <person name="Ovreas L."/>
            <person name="Rohde M."/>
            <person name="Galperin M.Y."/>
            <person name="Jogler C."/>
        </authorList>
    </citation>
    <scope>NUCLEOTIDE SEQUENCE [LARGE SCALE GENOMIC DNA]</scope>
    <source>
        <strain evidence="1 2">ElP</strain>
        <plasmid evidence="2">pelp_1</plasmid>
    </source>
</reference>
<dbReference type="AlphaFoldDB" id="A0A518HED6"/>
<dbReference type="EMBL" id="CP036427">
    <property type="protein sequence ID" value="QDV39213.1"/>
    <property type="molecule type" value="Genomic_DNA"/>
</dbReference>
<dbReference type="KEGG" id="tpla:ElP_71770"/>